<dbReference type="Proteomes" id="UP000499080">
    <property type="component" value="Unassembled WGS sequence"/>
</dbReference>
<proteinExistence type="predicted"/>
<reference evidence="1 2" key="1">
    <citation type="journal article" date="2019" name="Sci. Rep.">
        <title>Orb-weaving spider Araneus ventricosus genome elucidates the spidroin gene catalogue.</title>
        <authorList>
            <person name="Kono N."/>
            <person name="Nakamura H."/>
            <person name="Ohtoshi R."/>
            <person name="Moran D.A.P."/>
            <person name="Shinohara A."/>
            <person name="Yoshida Y."/>
            <person name="Fujiwara M."/>
            <person name="Mori M."/>
            <person name="Tomita M."/>
            <person name="Arakawa K."/>
        </authorList>
    </citation>
    <scope>NUCLEOTIDE SEQUENCE [LARGE SCALE GENOMIC DNA]</scope>
</reference>
<organism evidence="1 2">
    <name type="scientific">Araneus ventricosus</name>
    <name type="common">Orbweaver spider</name>
    <name type="synonym">Epeira ventricosa</name>
    <dbReference type="NCBI Taxonomy" id="182803"/>
    <lineage>
        <taxon>Eukaryota</taxon>
        <taxon>Metazoa</taxon>
        <taxon>Ecdysozoa</taxon>
        <taxon>Arthropoda</taxon>
        <taxon>Chelicerata</taxon>
        <taxon>Arachnida</taxon>
        <taxon>Araneae</taxon>
        <taxon>Araneomorphae</taxon>
        <taxon>Entelegynae</taxon>
        <taxon>Araneoidea</taxon>
        <taxon>Araneidae</taxon>
        <taxon>Araneus</taxon>
    </lineage>
</organism>
<comment type="caution">
    <text evidence="1">The sequence shown here is derived from an EMBL/GenBank/DDBJ whole genome shotgun (WGS) entry which is preliminary data.</text>
</comment>
<evidence type="ECO:0000313" key="2">
    <source>
        <dbReference type="Proteomes" id="UP000499080"/>
    </source>
</evidence>
<accession>A0A4Y2JT92</accession>
<dbReference type="AlphaFoldDB" id="A0A4Y2JT92"/>
<evidence type="ECO:0000313" key="1">
    <source>
        <dbReference type="EMBL" id="GBM93015.1"/>
    </source>
</evidence>
<name>A0A4Y2JT92_ARAVE</name>
<sequence length="162" mass="18052">MWTSTILHEPGGVPMVVQSIMNRHKFIQNPKIFCSIYRLLSKKWANYSLEEIGAQTITFGEYRNEGTVTCGFSVPQMKPVLLVDKAIDVKICLVREPYVSNITLIHKLQNSVREIIACIIGIHAQGLARLDLVGEHVKIVAHDTVRGHSSESSTRRNTAAVG</sequence>
<keyword evidence="2" id="KW-1185">Reference proteome</keyword>
<gene>
    <name evidence="1" type="ORF">AVEN_219829_1</name>
</gene>
<dbReference type="EMBL" id="BGPR01003839">
    <property type="protein sequence ID" value="GBM93015.1"/>
    <property type="molecule type" value="Genomic_DNA"/>
</dbReference>
<protein>
    <submittedName>
        <fullName evidence="1">Uncharacterized protein</fullName>
    </submittedName>
</protein>